<evidence type="ECO:0000313" key="2">
    <source>
        <dbReference type="EMBL" id="PPE03637.1"/>
    </source>
</evidence>
<reference evidence="2 3" key="1">
    <citation type="submission" date="2017-11" db="EMBL/GenBank/DDBJ databases">
        <title>Comparative genomic analysis of Holospora spp., intranuclear symbionts of paramecia.</title>
        <authorList>
            <person name="Garushyants S.K."/>
            <person name="Beliavskaya A."/>
            <person name="Malko D.B."/>
            <person name="Logacheva M.D."/>
            <person name="Rautian M.S."/>
            <person name="Gelfand M.S."/>
        </authorList>
    </citation>
    <scope>NUCLEOTIDE SEQUENCE [LARGE SCALE GENOMIC DNA]</scope>
    <source>
        <strain evidence="3">02AZ16</strain>
    </source>
</reference>
<name>A0A2S5R8L8_9PROT</name>
<dbReference type="EMBL" id="PHHC01000084">
    <property type="protein sequence ID" value="PPE03637.1"/>
    <property type="molecule type" value="Genomic_DNA"/>
</dbReference>
<organism evidence="2 3">
    <name type="scientific">Holospora curviuscula</name>
    <dbReference type="NCBI Taxonomy" id="1082868"/>
    <lineage>
        <taxon>Bacteria</taxon>
        <taxon>Pseudomonadati</taxon>
        <taxon>Pseudomonadota</taxon>
        <taxon>Alphaproteobacteria</taxon>
        <taxon>Holosporales</taxon>
        <taxon>Holosporaceae</taxon>
        <taxon>Holospora</taxon>
    </lineage>
</organism>
<sequence>MFKKNVYYILFLLLTIHNDAEAIFPEELEHRIEEMRKNKEALSPEKKEKLLQDLKKEYESDKIFLKNSKIYEQYQKLDIELKDLQEKVGSSGQQKLEETINKNPKQKKKLENNFRQLSETYQKKLEEFRRLEEDTLIKQNKYYLDTIKELEELKPELPNPETLYSNEKKQLERLKEEVKTKIENALLPKELQKKVNEAVKKGAIPDKKKNLLLKEISTHCKKSKKERMMDEFYKLDPQRKALEKEVNDLGKKVNVKAETELQAKIKKNPGQQQKLKDEFKQIEKQYKTKKSELEEIVKKMNYYATSSKEGTEEVFNRPCFEAKENIQNIKNEKFKESILRVSK</sequence>
<dbReference type="AlphaFoldDB" id="A0A2S5R8L8"/>
<keyword evidence="1" id="KW-0175">Coiled coil</keyword>
<evidence type="ECO:0000256" key="1">
    <source>
        <dbReference type="SAM" id="Coils"/>
    </source>
</evidence>
<keyword evidence="3" id="KW-1185">Reference proteome</keyword>
<comment type="caution">
    <text evidence="2">The sequence shown here is derived from an EMBL/GenBank/DDBJ whole genome shotgun (WGS) entry which is preliminary data.</text>
</comment>
<feature type="coiled-coil region" evidence="1">
    <location>
        <begin position="67"/>
        <end position="134"/>
    </location>
</feature>
<accession>A0A2S5R8L8</accession>
<feature type="coiled-coil region" evidence="1">
    <location>
        <begin position="272"/>
        <end position="299"/>
    </location>
</feature>
<evidence type="ECO:0000313" key="3">
    <source>
        <dbReference type="Proteomes" id="UP000239425"/>
    </source>
</evidence>
<proteinExistence type="predicted"/>
<gene>
    <name evidence="2" type="ORF">HCUR_00865</name>
</gene>
<dbReference type="RefSeq" id="WP_104206878.1">
    <property type="nucleotide sequence ID" value="NZ_PHHC01000084.1"/>
</dbReference>
<dbReference type="Proteomes" id="UP000239425">
    <property type="component" value="Unassembled WGS sequence"/>
</dbReference>
<protein>
    <submittedName>
        <fullName evidence="2">Uncharacterized protein</fullName>
    </submittedName>
</protein>